<reference evidence="13 16" key="1">
    <citation type="journal article" date="2011" name="Nature">
        <title>The Medicago genome provides insight into the evolution of rhizobial symbioses.</title>
        <authorList>
            <person name="Young N.D."/>
            <person name="Debelle F."/>
            <person name="Oldroyd G.E."/>
            <person name="Geurts R."/>
            <person name="Cannon S.B."/>
            <person name="Udvardi M.K."/>
            <person name="Benedito V.A."/>
            <person name="Mayer K.F."/>
            <person name="Gouzy J."/>
            <person name="Schoof H."/>
            <person name="Van de Peer Y."/>
            <person name="Proost S."/>
            <person name="Cook D.R."/>
            <person name="Meyers B.C."/>
            <person name="Spannagl M."/>
            <person name="Cheung F."/>
            <person name="De Mita S."/>
            <person name="Krishnakumar V."/>
            <person name="Gundlach H."/>
            <person name="Zhou S."/>
            <person name="Mudge J."/>
            <person name="Bharti A.K."/>
            <person name="Murray J.D."/>
            <person name="Naoumkina M.A."/>
            <person name="Rosen B."/>
            <person name="Silverstein K.A."/>
            <person name="Tang H."/>
            <person name="Rombauts S."/>
            <person name="Zhao P.X."/>
            <person name="Zhou P."/>
            <person name="Barbe V."/>
            <person name="Bardou P."/>
            <person name="Bechner M."/>
            <person name="Bellec A."/>
            <person name="Berger A."/>
            <person name="Berges H."/>
            <person name="Bidwell S."/>
            <person name="Bisseling T."/>
            <person name="Choisne N."/>
            <person name="Couloux A."/>
            <person name="Denny R."/>
            <person name="Deshpande S."/>
            <person name="Dai X."/>
            <person name="Doyle J.J."/>
            <person name="Dudez A.M."/>
            <person name="Farmer A.D."/>
            <person name="Fouteau S."/>
            <person name="Franken C."/>
            <person name="Gibelin C."/>
            <person name="Gish J."/>
            <person name="Goldstein S."/>
            <person name="Gonzalez A.J."/>
            <person name="Green P.J."/>
            <person name="Hallab A."/>
            <person name="Hartog M."/>
            <person name="Hua A."/>
            <person name="Humphray S.J."/>
            <person name="Jeong D.H."/>
            <person name="Jing Y."/>
            <person name="Jocker A."/>
            <person name="Kenton S.M."/>
            <person name="Kim D.J."/>
            <person name="Klee K."/>
            <person name="Lai H."/>
            <person name="Lang C."/>
            <person name="Lin S."/>
            <person name="Macmil S.L."/>
            <person name="Magdelenat G."/>
            <person name="Matthews L."/>
            <person name="McCorrison J."/>
            <person name="Monaghan E.L."/>
            <person name="Mun J.H."/>
            <person name="Najar F.Z."/>
            <person name="Nicholson C."/>
            <person name="Noirot C."/>
            <person name="O'Bleness M."/>
            <person name="Paule C.R."/>
            <person name="Poulain J."/>
            <person name="Prion F."/>
            <person name="Qin B."/>
            <person name="Qu C."/>
            <person name="Retzel E.F."/>
            <person name="Riddle C."/>
            <person name="Sallet E."/>
            <person name="Samain S."/>
            <person name="Samson N."/>
            <person name="Sanders I."/>
            <person name="Saurat O."/>
            <person name="Scarpelli C."/>
            <person name="Schiex T."/>
            <person name="Segurens B."/>
            <person name="Severin A.J."/>
            <person name="Sherrier D.J."/>
            <person name="Shi R."/>
            <person name="Sims S."/>
            <person name="Singer S.R."/>
            <person name="Sinharoy S."/>
            <person name="Sterck L."/>
            <person name="Viollet A."/>
            <person name="Wang B.B."/>
            <person name="Wang K."/>
            <person name="Wang M."/>
            <person name="Wang X."/>
            <person name="Warfsmann J."/>
            <person name="Weissenbach J."/>
            <person name="White D.D."/>
            <person name="White J.D."/>
            <person name="Wiley G.B."/>
            <person name="Wincker P."/>
            <person name="Xing Y."/>
            <person name="Yang L."/>
            <person name="Yao Z."/>
            <person name="Ying F."/>
            <person name="Zhai J."/>
            <person name="Zhou L."/>
            <person name="Zuber A."/>
            <person name="Denarie J."/>
            <person name="Dixon R.A."/>
            <person name="May G.D."/>
            <person name="Schwartz D.C."/>
            <person name="Rogers J."/>
            <person name="Quetier F."/>
            <person name="Town C.D."/>
            <person name="Roe B.A."/>
        </authorList>
    </citation>
    <scope>NUCLEOTIDE SEQUENCE [LARGE SCALE GENOMIC DNA]</scope>
    <source>
        <strain evidence="13">A17</strain>
        <strain evidence="15 16">cv. Jemalong A17</strain>
    </source>
</reference>
<dbReference type="Gramene" id="rna281">
    <property type="protein sequence ID" value="RHN76893.1"/>
    <property type="gene ID" value="gene281"/>
</dbReference>
<dbReference type="GO" id="GO:0005524">
    <property type="term" value="F:ATP binding"/>
    <property type="evidence" value="ECO:0007669"/>
    <property type="project" value="UniProtKB-KW"/>
</dbReference>
<dbReference type="InterPro" id="IPR013581">
    <property type="entry name" value="PDR_assoc"/>
</dbReference>
<feature type="transmembrane region" description="Helical" evidence="11">
    <location>
        <begin position="1315"/>
        <end position="1335"/>
    </location>
</feature>
<evidence type="ECO:0000256" key="2">
    <source>
        <dbReference type="ARBA" id="ARBA00006012"/>
    </source>
</evidence>
<dbReference type="OMA" id="TSFYAIW"/>
<dbReference type="PANTHER" id="PTHR48040:SF45">
    <property type="entry name" value="PLEIOTROPIC DRUG RESISTANCE PROTEIN 1-LIKE"/>
    <property type="match status" value="1"/>
</dbReference>
<evidence type="ECO:0000313" key="16">
    <source>
        <dbReference type="Proteomes" id="UP000002051"/>
    </source>
</evidence>
<feature type="region of interest" description="Disordered" evidence="10">
    <location>
        <begin position="775"/>
        <end position="815"/>
    </location>
</feature>
<dbReference type="GO" id="GO:0016020">
    <property type="term" value="C:membrane"/>
    <property type="evidence" value="ECO:0007669"/>
    <property type="project" value="UniProtKB-SubCell"/>
</dbReference>
<dbReference type="InterPro" id="IPR034003">
    <property type="entry name" value="ABCG_PDR_2"/>
</dbReference>
<feature type="transmembrane region" description="Helical" evidence="11">
    <location>
        <begin position="508"/>
        <end position="529"/>
    </location>
</feature>
<organism evidence="13 16">
    <name type="scientific">Medicago truncatula</name>
    <name type="common">Barrel medic</name>
    <name type="synonym">Medicago tribuloides</name>
    <dbReference type="NCBI Taxonomy" id="3880"/>
    <lineage>
        <taxon>Eukaryota</taxon>
        <taxon>Viridiplantae</taxon>
        <taxon>Streptophyta</taxon>
        <taxon>Embryophyta</taxon>
        <taxon>Tracheophyta</taxon>
        <taxon>Spermatophyta</taxon>
        <taxon>Magnoliopsida</taxon>
        <taxon>eudicotyledons</taxon>
        <taxon>Gunneridae</taxon>
        <taxon>Pentapetalae</taxon>
        <taxon>rosids</taxon>
        <taxon>fabids</taxon>
        <taxon>Fabales</taxon>
        <taxon>Fabaceae</taxon>
        <taxon>Papilionoideae</taxon>
        <taxon>50 kb inversion clade</taxon>
        <taxon>NPAAA clade</taxon>
        <taxon>Hologalegina</taxon>
        <taxon>IRL clade</taxon>
        <taxon>Trifolieae</taxon>
        <taxon>Medicago</taxon>
    </lineage>
</organism>
<dbReference type="Pfam" id="PF08370">
    <property type="entry name" value="PDR_assoc"/>
    <property type="match status" value="1"/>
</dbReference>
<feature type="transmembrane region" description="Helical" evidence="11">
    <location>
        <begin position="1251"/>
        <end position="1274"/>
    </location>
</feature>
<feature type="domain" description="ABC transporter" evidence="12">
    <location>
        <begin position="827"/>
        <end position="1079"/>
    </location>
</feature>
<dbReference type="GO" id="GO:0140359">
    <property type="term" value="F:ABC-type transporter activity"/>
    <property type="evidence" value="ECO:0007669"/>
    <property type="project" value="InterPro"/>
</dbReference>
<dbReference type="InterPro" id="IPR043926">
    <property type="entry name" value="ABCG_dom"/>
</dbReference>
<dbReference type="PROSITE" id="PS50893">
    <property type="entry name" value="ABC_TRANSPORTER_2"/>
    <property type="match status" value="2"/>
</dbReference>
<keyword evidence="8 11" id="KW-1133">Transmembrane helix</keyword>
<reference evidence="14" key="5">
    <citation type="journal article" date="2018" name="Nat. Plants">
        <title>Whole-genome landscape of Medicago truncatula symbiotic genes.</title>
        <authorList>
            <person name="Pecrix Y."/>
            <person name="Gamas P."/>
            <person name="Carrere S."/>
        </authorList>
    </citation>
    <scope>NUCLEOTIDE SEQUENCE</scope>
    <source>
        <tissue evidence="14">Leaves</tissue>
    </source>
</reference>
<keyword evidence="3" id="KW-0813">Transport</keyword>
<evidence type="ECO:0000256" key="4">
    <source>
        <dbReference type="ARBA" id="ARBA00022692"/>
    </source>
</evidence>
<evidence type="ECO:0000256" key="6">
    <source>
        <dbReference type="ARBA" id="ARBA00022741"/>
    </source>
</evidence>
<evidence type="ECO:0000256" key="5">
    <source>
        <dbReference type="ARBA" id="ARBA00022737"/>
    </source>
</evidence>
<protein>
    <submittedName>
        <fullName evidence="13">Drug resistance transporter-like ABC domain protein</fullName>
    </submittedName>
    <submittedName>
        <fullName evidence="14">Putative monosaccharide-transporting ATPase</fullName>
        <ecNumber evidence="14">3.6.3.17</ecNumber>
    </submittedName>
</protein>
<dbReference type="Pfam" id="PF00005">
    <property type="entry name" value="ABC_tran"/>
    <property type="match status" value="2"/>
</dbReference>
<feature type="transmembrane region" description="Helical" evidence="11">
    <location>
        <begin position="592"/>
        <end position="614"/>
    </location>
</feature>
<dbReference type="FunFam" id="3.40.50.300:FF:000059">
    <property type="entry name" value="ABC transporter G family member 40"/>
    <property type="match status" value="1"/>
</dbReference>
<evidence type="ECO:0000259" key="12">
    <source>
        <dbReference type="PROSITE" id="PS50893"/>
    </source>
</evidence>
<feature type="transmembrane region" description="Helical" evidence="11">
    <location>
        <begin position="1347"/>
        <end position="1366"/>
    </location>
</feature>
<dbReference type="InterPro" id="IPR003439">
    <property type="entry name" value="ABC_transporter-like_ATP-bd"/>
</dbReference>
<evidence type="ECO:0000256" key="1">
    <source>
        <dbReference type="ARBA" id="ARBA00004141"/>
    </source>
</evidence>
<accession>G7I6C4</accession>
<evidence type="ECO:0000313" key="13">
    <source>
        <dbReference type="EMBL" id="AES58949.1"/>
    </source>
</evidence>
<dbReference type="Proteomes" id="UP000002051">
    <property type="component" value="Unassembled WGS sequence"/>
</dbReference>
<feature type="compositionally biased region" description="Polar residues" evidence="10">
    <location>
        <begin position="788"/>
        <end position="799"/>
    </location>
</feature>
<evidence type="ECO:0000313" key="15">
    <source>
        <dbReference type="EnsemblPlants" id="AES58949"/>
    </source>
</evidence>
<dbReference type="HOGENOM" id="CLU_000604_35_6_1"/>
<dbReference type="InterPro" id="IPR013525">
    <property type="entry name" value="ABC2_TM"/>
</dbReference>
<dbReference type="Pfam" id="PF19055">
    <property type="entry name" value="ABC2_membrane_7"/>
    <property type="match status" value="1"/>
</dbReference>
<feature type="transmembrane region" description="Helical" evidence="11">
    <location>
        <begin position="1206"/>
        <end position="1231"/>
    </location>
</feature>
<evidence type="ECO:0000313" key="14">
    <source>
        <dbReference type="EMBL" id="RHN76893.1"/>
    </source>
</evidence>
<dbReference type="InterPro" id="IPR027417">
    <property type="entry name" value="P-loop_NTPase"/>
</dbReference>
<dbReference type="Gene3D" id="3.40.50.300">
    <property type="entry name" value="P-loop containing nucleotide triphosphate hydrolases"/>
    <property type="match status" value="2"/>
</dbReference>
<dbReference type="EMBL" id="CM001217">
    <property type="protein sequence ID" value="AES58949.1"/>
    <property type="molecule type" value="Genomic_DNA"/>
</dbReference>
<evidence type="ECO:0000256" key="8">
    <source>
        <dbReference type="ARBA" id="ARBA00022989"/>
    </source>
</evidence>
<dbReference type="eggNOG" id="KOG0065">
    <property type="taxonomic scope" value="Eukaryota"/>
</dbReference>
<feature type="transmembrane region" description="Helical" evidence="11">
    <location>
        <begin position="734"/>
        <end position="761"/>
    </location>
</feature>
<dbReference type="PaxDb" id="3880-AES58949"/>
<evidence type="ECO:0000313" key="17">
    <source>
        <dbReference type="Proteomes" id="UP000265566"/>
    </source>
</evidence>
<dbReference type="EMBL" id="PSQE01000001">
    <property type="protein sequence ID" value="RHN76893.1"/>
    <property type="molecule type" value="Genomic_DNA"/>
</dbReference>
<feature type="transmembrane region" description="Helical" evidence="11">
    <location>
        <begin position="651"/>
        <end position="673"/>
    </location>
</feature>
<feature type="transmembrane region" description="Helical" evidence="11">
    <location>
        <begin position="541"/>
        <end position="560"/>
    </location>
</feature>
<dbReference type="EC" id="3.6.3.17" evidence="14"/>
<keyword evidence="14" id="KW-0378">Hydrolase</keyword>
<gene>
    <name evidence="15" type="primary">11429631</name>
    <name evidence="13" type="ordered locus">MTR_1g011640</name>
    <name evidence="14" type="ORF">MtrunA17_Chr1g0148811</name>
</gene>
<dbReference type="GO" id="GO:0016887">
    <property type="term" value="F:ATP hydrolysis activity"/>
    <property type="evidence" value="ECO:0007669"/>
    <property type="project" value="InterPro"/>
</dbReference>
<reference evidence="13 16" key="2">
    <citation type="journal article" date="2014" name="BMC Genomics">
        <title>An improved genome release (version Mt4.0) for the model legume Medicago truncatula.</title>
        <authorList>
            <person name="Tang H."/>
            <person name="Krishnakumar V."/>
            <person name="Bidwell S."/>
            <person name="Rosen B."/>
            <person name="Chan A."/>
            <person name="Zhou S."/>
            <person name="Gentzbittel L."/>
            <person name="Childs K.L."/>
            <person name="Yandell M."/>
            <person name="Gundlach H."/>
            <person name="Mayer K.F."/>
            <person name="Schwartz D.C."/>
            <person name="Town C.D."/>
        </authorList>
    </citation>
    <scope>GENOME REANNOTATION</scope>
    <source>
        <strain evidence="15 16">cv. Jemalong A17</strain>
    </source>
</reference>
<feature type="transmembrane region" description="Helical" evidence="11">
    <location>
        <begin position="1173"/>
        <end position="1194"/>
    </location>
</feature>
<dbReference type="PANTHER" id="PTHR48040">
    <property type="entry name" value="PLEIOTROPIC DRUG RESISTANCE PROTEIN 1-LIKE ISOFORM X1"/>
    <property type="match status" value="1"/>
</dbReference>
<dbReference type="Proteomes" id="UP000265566">
    <property type="component" value="Chromosome 1"/>
</dbReference>
<feature type="domain" description="ABC transporter" evidence="12">
    <location>
        <begin position="139"/>
        <end position="412"/>
    </location>
</feature>
<proteinExistence type="inferred from homology"/>
<dbReference type="FunFam" id="3.40.50.300:FF:000179">
    <property type="entry name" value="ABC transporter G family member 34"/>
    <property type="match status" value="1"/>
</dbReference>
<comment type="similarity">
    <text evidence="2">Belongs to the ABC transporter superfamily. ABCG family. PDR (TC 3.A.1.205) subfamily.</text>
</comment>
<dbReference type="CDD" id="cd03232">
    <property type="entry name" value="ABCG_PDR_domain2"/>
    <property type="match status" value="1"/>
</dbReference>
<feature type="transmembrane region" description="Helical" evidence="11">
    <location>
        <begin position="1393"/>
        <end position="1416"/>
    </location>
</feature>
<keyword evidence="7" id="KW-0067">ATP-binding</keyword>
<feature type="transmembrane region" description="Helical" evidence="11">
    <location>
        <begin position="626"/>
        <end position="645"/>
    </location>
</feature>
<dbReference type="SUPFAM" id="SSF52540">
    <property type="entry name" value="P-loop containing nucleoside triphosphate hydrolases"/>
    <property type="match status" value="2"/>
</dbReference>
<evidence type="ECO:0000256" key="10">
    <source>
        <dbReference type="SAM" id="MobiDB-lite"/>
    </source>
</evidence>
<dbReference type="EnsemblPlants" id="AES58949">
    <property type="protein sequence ID" value="AES58949"/>
    <property type="gene ID" value="MTR_1g011640"/>
</dbReference>
<evidence type="ECO:0000256" key="9">
    <source>
        <dbReference type="ARBA" id="ARBA00023136"/>
    </source>
</evidence>
<dbReference type="OrthoDB" id="66620at2759"/>
<reference evidence="17" key="4">
    <citation type="journal article" date="2018" name="Nat. Plants">
        <title>Whole-genome landscape of Medicago truncatula symbiotic genes.</title>
        <authorList>
            <person name="Pecrix Y."/>
            <person name="Staton S.E."/>
            <person name="Sallet E."/>
            <person name="Lelandais-Briere C."/>
            <person name="Moreau S."/>
            <person name="Carrere S."/>
            <person name="Blein T."/>
            <person name="Jardinaud M.F."/>
            <person name="Latrasse D."/>
            <person name="Zouine M."/>
            <person name="Zahm M."/>
            <person name="Kreplak J."/>
            <person name="Mayjonade B."/>
            <person name="Satge C."/>
            <person name="Perez M."/>
            <person name="Cauet S."/>
            <person name="Marande W."/>
            <person name="Chantry-Darmon C."/>
            <person name="Lopez-Roques C."/>
            <person name="Bouchez O."/>
            <person name="Berard A."/>
            <person name="Debelle F."/>
            <person name="Munos S."/>
            <person name="Bendahmane A."/>
            <person name="Berges H."/>
            <person name="Niebel A."/>
            <person name="Buitink J."/>
            <person name="Frugier F."/>
            <person name="Benhamed M."/>
            <person name="Crespi M."/>
            <person name="Gouzy J."/>
            <person name="Gamas P."/>
        </authorList>
    </citation>
    <scope>NUCLEOTIDE SEQUENCE [LARGE SCALE GENOMIC DNA]</scope>
    <source>
        <strain evidence="17">cv. Jemalong A17</strain>
    </source>
</reference>
<reference evidence="15" key="3">
    <citation type="submission" date="2015-04" db="UniProtKB">
        <authorList>
            <consortium name="EnsemblPlants"/>
        </authorList>
    </citation>
    <scope>IDENTIFICATION</scope>
    <source>
        <strain evidence="15">cv. Jemalong A17</strain>
    </source>
</reference>
<dbReference type="Pfam" id="PF01061">
    <property type="entry name" value="ABC2_membrane"/>
    <property type="match status" value="2"/>
</dbReference>
<evidence type="ECO:0000256" key="3">
    <source>
        <dbReference type="ARBA" id="ARBA00022448"/>
    </source>
</evidence>
<name>G7I6C4_MEDTR</name>
<sequence length="1424" mass="161098">MERSDTKTWKNHCMDVFSKSEREDDEEALKCVAIKRILTSSCIRKNVESKGEGKGKDVETIQLESTEKRALLARLVKIAEEDNEKFLLKLKERMDRVGLELPTIEVRFEDINVEAQVYVGRRALPTLFNFFVNVIEGCLNNLQIIPSPKKQLHILQNVSGILKPRRMTLLLGPPGSGKTTLLLALAGILGKDLKQSGRVTYNGKGLEEFVPQRTSAYVSQYDNHIGEMTVRETLAFSARCQGVGQNYEMLTELLRKEKESKIEPDPDINAYMKEAAIEGHQNSVVIDYILKILGLDVCADTMVGDQMIRGISGGEKKRLTTGEMLVGPIKVLFMDEISNGLDSSTTFQIINSIKQSIHILNGTALVSLLQPAPETYELFDDIILLTDGQIVYQGPREYVLEFFESTGFKCPERKGVADFLQEVTSRKDQWQYWAREDEPYNFVTVKDFARAFELFHIGKQLGEELADPFDKSKFHSNVLITKKYGINKKELLRACASRELLLMKRNSFVYIFKATQLTYLATLTTTLFLRTKMYHSTIEDAQTYMGALFFTVTVAMFNGISELNMTIMKLPIFYKQRDLLFYPSWAYSLPPWILKIPITIIEVAIWECISYYAIGFDPNIGRFFKQSLVVLCINQMASALFRFMAALGRDIVVANTFGTFSLLAVTVLGGFVISREDVHKWFLWGYWSSPLMYGQNAIAVNEFLGHGWRKVAPNSNETLGVSILKSRGFFPQAYWYWIGVGALIGYVFLFNFLFALALHFLSPFRKDQAGLSQEKLQERNASTDEEFIQSQQQENSSNTKMDEEVSENKASSSGRKGMVLPFQPLSLTFDDITYSVDMPQGMKNQGVTEDRLELLKGVSGAFRPGVLTALMGVSGAGKTTLMDVLAGIKTSGYIEGNIKVSGYQKNQKSFARISGYCEQFDIHSPNVTVYESLLYSAWLRLSPEVDHATRKMFIEEVMELVELNSLREALVGLPGENGLSTEQRKRLTIAVELVANPSIIFMDEPTSGLDARAAAIVMRTVRNTVDTGRTVVCTIHQPSIDIFDSFDELLLLKLGGEQIYAGPIGNQCSDLIQYFEAIQGVPTIKDGYNPATWMLEITSAGKEANLKVNFTDVYKNSELHRRNKQLIQELSVPSQSSKDLHFDAQYSQTFLAQCTYCLWKQHLSYWRNTSYTAVRLLFTIMTGILFGLIFWGVGAKSKKEQDLFNAMGSMYAAVTFIGVVNGASVQPIVAIERTVFYRERAAGMYSAMPYALAQVIIELPHILVQAVVYGIIVYAMMGFEWTASKVLWNLFFTYFSFLYYTYYGMMTMAITPNPHVAGILSTSFYAIWCLFSGFIIPLSRIPIWWKWYYWICPVAWTLNGLVTSQYGHNMDTLDNGQSVEEFVRNYFGFEYDFLGVVAIVVVSFSVLFALIFTFGIKAFNFQKR</sequence>
<keyword evidence="4 11" id="KW-0812">Transmembrane</keyword>
<keyword evidence="5" id="KW-0677">Repeat</keyword>
<dbReference type="InterPro" id="IPR003593">
    <property type="entry name" value="AAA+_ATPase"/>
</dbReference>
<keyword evidence="6" id="KW-0547">Nucleotide-binding</keyword>
<dbReference type="InterPro" id="IPR029481">
    <property type="entry name" value="ABC_trans_N"/>
</dbReference>
<dbReference type="KEGG" id="mtr:11429631"/>
<feature type="transmembrane region" description="Helical" evidence="11">
    <location>
        <begin position="1286"/>
        <end position="1303"/>
    </location>
</feature>
<comment type="subcellular location">
    <subcellularLocation>
        <location evidence="1">Membrane</location>
        <topology evidence="1">Multi-pass membrane protein</topology>
    </subcellularLocation>
</comment>
<dbReference type="SMART" id="SM00382">
    <property type="entry name" value="AAA"/>
    <property type="match status" value="2"/>
</dbReference>
<dbReference type="Pfam" id="PF14510">
    <property type="entry name" value="ABC_trans_N"/>
    <property type="match status" value="1"/>
</dbReference>
<keyword evidence="9 11" id="KW-0472">Membrane</keyword>
<evidence type="ECO:0000256" key="7">
    <source>
        <dbReference type="ARBA" id="ARBA00022840"/>
    </source>
</evidence>
<evidence type="ECO:0000256" key="11">
    <source>
        <dbReference type="SAM" id="Phobius"/>
    </source>
</evidence>
<keyword evidence="16" id="KW-1185">Reference proteome</keyword>